<sequence>MMLYLWMMVQYNLKRHVYLLMGLTSQTGGLAAGEREFSLSCQPLERGYERLIDILELADEYQTEQVLSDCEQYMGTQIHLLGQRLSEDQMMLYLWMMAQYNLKLHLEVLMDLSSKKAVHRLLKSKYFNSVPPETMKELLVRRCKDLEKTFSRTND</sequence>
<reference evidence="1 2" key="1">
    <citation type="submission" date="2018-04" db="EMBL/GenBank/DDBJ databases">
        <title>The genome of golden apple snail Pomacea canaliculata provides insight into stress tolerance and invasive adaptation.</title>
        <authorList>
            <person name="Liu C."/>
            <person name="Liu B."/>
            <person name="Ren Y."/>
            <person name="Zhang Y."/>
            <person name="Wang H."/>
            <person name="Li S."/>
            <person name="Jiang F."/>
            <person name="Yin L."/>
            <person name="Zhang G."/>
            <person name="Qian W."/>
            <person name="Fan W."/>
        </authorList>
    </citation>
    <scope>NUCLEOTIDE SEQUENCE [LARGE SCALE GENOMIC DNA]</scope>
    <source>
        <strain evidence="1">SZHN2017</strain>
        <tissue evidence="1">Muscle</tissue>
    </source>
</reference>
<evidence type="ECO:0000313" key="1">
    <source>
        <dbReference type="EMBL" id="PVD23363.1"/>
    </source>
</evidence>
<organism evidence="1 2">
    <name type="scientific">Pomacea canaliculata</name>
    <name type="common">Golden apple snail</name>
    <dbReference type="NCBI Taxonomy" id="400727"/>
    <lineage>
        <taxon>Eukaryota</taxon>
        <taxon>Metazoa</taxon>
        <taxon>Spiralia</taxon>
        <taxon>Lophotrochozoa</taxon>
        <taxon>Mollusca</taxon>
        <taxon>Gastropoda</taxon>
        <taxon>Caenogastropoda</taxon>
        <taxon>Architaenioglossa</taxon>
        <taxon>Ampullarioidea</taxon>
        <taxon>Ampullariidae</taxon>
        <taxon>Pomacea</taxon>
    </lineage>
</organism>
<protein>
    <submittedName>
        <fullName evidence="1">Uncharacterized protein</fullName>
    </submittedName>
</protein>
<dbReference type="OrthoDB" id="6123459at2759"/>
<keyword evidence="2" id="KW-1185">Reference proteome</keyword>
<dbReference type="AlphaFoldDB" id="A0A2T7NQE2"/>
<dbReference type="Proteomes" id="UP000245119">
    <property type="component" value="Linkage Group LG10"/>
</dbReference>
<gene>
    <name evidence="1" type="ORF">C0Q70_16631</name>
</gene>
<comment type="caution">
    <text evidence="1">The sequence shown here is derived from an EMBL/GenBank/DDBJ whole genome shotgun (WGS) entry which is preliminary data.</text>
</comment>
<evidence type="ECO:0000313" key="2">
    <source>
        <dbReference type="Proteomes" id="UP000245119"/>
    </source>
</evidence>
<name>A0A2T7NQE2_POMCA</name>
<accession>A0A2T7NQE2</accession>
<dbReference type="EMBL" id="PZQS01000010">
    <property type="protein sequence ID" value="PVD23363.1"/>
    <property type="molecule type" value="Genomic_DNA"/>
</dbReference>
<proteinExistence type="predicted"/>